<feature type="region of interest" description="Disordered" evidence="1">
    <location>
        <begin position="442"/>
        <end position="482"/>
    </location>
</feature>
<reference evidence="2" key="1">
    <citation type="submission" date="2020-11" db="EMBL/GenBank/DDBJ databases">
        <authorList>
            <person name="Tran Van P."/>
        </authorList>
    </citation>
    <scope>NUCLEOTIDE SEQUENCE</scope>
</reference>
<evidence type="ECO:0000256" key="1">
    <source>
        <dbReference type="SAM" id="MobiDB-lite"/>
    </source>
</evidence>
<feature type="compositionally biased region" description="Pro residues" evidence="1">
    <location>
        <begin position="512"/>
        <end position="526"/>
    </location>
</feature>
<sequence length="581" mass="63492">MLGSHVDASKTKSSRALRRASVLPAASSLVWHPSGNPTRLHSKSSSKVNHFLIKCPAALLFGEVPVVAESLLGASKELPTAAFQQFGFTTYNNRAVFYFTGFVGRALCAPHLVYIVRSPEVVGIPLETRLRCGVEMKVNETLLCLCRVAVYLRLVNVYDVKFASCFSEDSCRALCHAMRLRCIQKEPIKGFFCWTPRRSRKSDKRMHPNKNGVEGASKAGYSPSVISAASINLAVTETQFLTTRFGKAQLKGSRRSRPFGFSPLLLLRRIAFLQMAAEYSRRNRSMGPKWRGIPFAINANEAENGIVDSSLWANPDPIFLLSVYRFKFCAFGAVKFSWSPLWTESVLAAGLCCDRFRKYNPTAFSPLQTIMKMNLARDFHLTLREDPVSIWIDQARRDGPIFASSPAVVACNQPCGLTEIEFSGFSPRKMCALRTYGWPKAKSRTIMPPSRANPRYPNRISTNGSCEGQVSSTSATNGNCGPPQAACTGSLAPGYLRQEPGPLPPASSCTAAPPPPGVAPPSAPKPCRPKDKEPGAGKKKGKSKEGESPTFVYHARPAVVMDANIVCELGAAMILTDALEL</sequence>
<feature type="region of interest" description="Disordered" evidence="1">
    <location>
        <begin position="498"/>
        <end position="552"/>
    </location>
</feature>
<gene>
    <name evidence="2" type="ORF">NMOB1V02_LOCUS2037</name>
</gene>
<proteinExistence type="predicted"/>
<organism evidence="2">
    <name type="scientific">Notodromas monacha</name>
    <dbReference type="NCBI Taxonomy" id="399045"/>
    <lineage>
        <taxon>Eukaryota</taxon>
        <taxon>Metazoa</taxon>
        <taxon>Ecdysozoa</taxon>
        <taxon>Arthropoda</taxon>
        <taxon>Crustacea</taxon>
        <taxon>Oligostraca</taxon>
        <taxon>Ostracoda</taxon>
        <taxon>Podocopa</taxon>
        <taxon>Podocopida</taxon>
        <taxon>Cypridocopina</taxon>
        <taxon>Cypridoidea</taxon>
        <taxon>Cyprididae</taxon>
        <taxon>Notodromas</taxon>
    </lineage>
</organism>
<dbReference type="AlphaFoldDB" id="A0A7R9BFA5"/>
<dbReference type="EMBL" id="CAJPEX010000219">
    <property type="protein sequence ID" value="CAG0914337.1"/>
    <property type="molecule type" value="Genomic_DNA"/>
</dbReference>
<name>A0A7R9BFA5_9CRUS</name>
<dbReference type="Proteomes" id="UP000678499">
    <property type="component" value="Unassembled WGS sequence"/>
</dbReference>
<evidence type="ECO:0000313" key="2">
    <source>
        <dbReference type="EMBL" id="CAD7274185.1"/>
    </source>
</evidence>
<protein>
    <submittedName>
        <fullName evidence="2">Uncharacterized protein</fullName>
    </submittedName>
</protein>
<feature type="compositionally biased region" description="Polar residues" evidence="1">
    <location>
        <begin position="459"/>
        <end position="479"/>
    </location>
</feature>
<keyword evidence="3" id="KW-1185">Reference proteome</keyword>
<dbReference type="EMBL" id="OA882256">
    <property type="protein sequence ID" value="CAD7274185.1"/>
    <property type="molecule type" value="Genomic_DNA"/>
</dbReference>
<evidence type="ECO:0000313" key="3">
    <source>
        <dbReference type="Proteomes" id="UP000678499"/>
    </source>
</evidence>
<accession>A0A7R9BFA5</accession>